<organism evidence="1 2">
    <name type="scientific">Paramuricea clavata</name>
    <name type="common">Red gorgonian</name>
    <name type="synonym">Violescent sea-whip</name>
    <dbReference type="NCBI Taxonomy" id="317549"/>
    <lineage>
        <taxon>Eukaryota</taxon>
        <taxon>Metazoa</taxon>
        <taxon>Cnidaria</taxon>
        <taxon>Anthozoa</taxon>
        <taxon>Octocorallia</taxon>
        <taxon>Malacalcyonacea</taxon>
        <taxon>Plexauridae</taxon>
        <taxon>Paramuricea</taxon>
    </lineage>
</organism>
<dbReference type="OrthoDB" id="2371919at2759"/>
<dbReference type="EMBL" id="CACRXK020004080">
    <property type="protein sequence ID" value="CAB4001404.1"/>
    <property type="molecule type" value="Genomic_DNA"/>
</dbReference>
<accession>A0A6S7H976</accession>
<name>A0A6S7H976_PARCT</name>
<proteinExistence type="predicted"/>
<dbReference type="PANTHER" id="PTHR33050">
    <property type="entry name" value="REVERSE TRANSCRIPTASE DOMAIN-CONTAINING PROTEIN"/>
    <property type="match status" value="1"/>
</dbReference>
<evidence type="ECO:0000313" key="1">
    <source>
        <dbReference type="EMBL" id="CAB4001404.1"/>
    </source>
</evidence>
<reference evidence="1" key="1">
    <citation type="submission" date="2020-04" db="EMBL/GenBank/DDBJ databases">
        <authorList>
            <person name="Alioto T."/>
            <person name="Alioto T."/>
            <person name="Gomez Garrido J."/>
        </authorList>
    </citation>
    <scope>NUCLEOTIDE SEQUENCE</scope>
    <source>
        <strain evidence="1">A484AB</strain>
    </source>
</reference>
<sequence>MTLRLTEEKAKKLMNLITKALQSPNNIQIREIARIIGHMVSSFPAVKYGPLYYRNLEHDKTSALKQSKGNYGGHMNISKNSERELNWWLHNVNTSFNTIEIPPVDVVIYSDASLQGWGAALGEQSTGGGWAQSEKNHINILELKAALFASKSFASEVKGKHVKIMIDNSSTVFIINNTGTSHNDTCNSIALETREFCIQNQIRPTATHLPGSCIVVADRESRTLYKDAEWMLNPKDLASALE</sequence>
<dbReference type="Proteomes" id="UP001152795">
    <property type="component" value="Unassembled WGS sequence"/>
</dbReference>
<evidence type="ECO:0000313" key="2">
    <source>
        <dbReference type="Proteomes" id="UP001152795"/>
    </source>
</evidence>
<dbReference type="PANTHER" id="PTHR33050:SF7">
    <property type="entry name" value="RIBONUCLEASE H"/>
    <property type="match status" value="1"/>
</dbReference>
<keyword evidence="2" id="KW-1185">Reference proteome</keyword>
<comment type="caution">
    <text evidence="1">The sequence shown here is derived from an EMBL/GenBank/DDBJ whole genome shotgun (WGS) entry which is preliminary data.</text>
</comment>
<gene>
    <name evidence="1" type="ORF">PACLA_8A027092</name>
</gene>
<dbReference type="CDD" id="cd09275">
    <property type="entry name" value="RNase_HI_RT_DIRS1"/>
    <property type="match status" value="1"/>
</dbReference>
<dbReference type="InterPro" id="IPR052055">
    <property type="entry name" value="Hepadnavirus_pol/RT"/>
</dbReference>
<dbReference type="AlphaFoldDB" id="A0A6S7H976"/>
<protein>
    <submittedName>
        <fullName evidence="1">Pol poly</fullName>
    </submittedName>
</protein>